<evidence type="ECO:0000313" key="5">
    <source>
        <dbReference type="EMBL" id="RKR06562.1"/>
    </source>
</evidence>
<feature type="transmembrane region" description="Helical" evidence="1">
    <location>
        <begin position="36"/>
        <end position="56"/>
    </location>
</feature>
<dbReference type="InterPro" id="IPR000014">
    <property type="entry name" value="PAS"/>
</dbReference>
<dbReference type="InterPro" id="IPR001633">
    <property type="entry name" value="EAL_dom"/>
</dbReference>
<dbReference type="NCBIfam" id="TIGR00254">
    <property type="entry name" value="GGDEF"/>
    <property type="match status" value="1"/>
</dbReference>
<dbReference type="InterPro" id="IPR013655">
    <property type="entry name" value="PAS_fold_3"/>
</dbReference>
<protein>
    <submittedName>
        <fullName evidence="5">PAS domain S-box-containing protein/diguanylate cyclase (GGDEF)-like protein</fullName>
    </submittedName>
</protein>
<dbReference type="Gene3D" id="3.30.450.20">
    <property type="entry name" value="PAS domain"/>
    <property type="match status" value="1"/>
</dbReference>
<dbReference type="InterPro" id="IPR035965">
    <property type="entry name" value="PAS-like_dom_sf"/>
</dbReference>
<dbReference type="EMBL" id="RBIN01000002">
    <property type="protein sequence ID" value="RKR06562.1"/>
    <property type="molecule type" value="Genomic_DNA"/>
</dbReference>
<dbReference type="PROSITE" id="PS50112">
    <property type="entry name" value="PAS"/>
    <property type="match status" value="1"/>
</dbReference>
<dbReference type="SMART" id="SM00267">
    <property type="entry name" value="GGDEF"/>
    <property type="match status" value="1"/>
</dbReference>
<feature type="transmembrane region" description="Helical" evidence="1">
    <location>
        <begin position="12"/>
        <end position="30"/>
    </location>
</feature>
<feature type="domain" description="PAS" evidence="2">
    <location>
        <begin position="85"/>
        <end position="140"/>
    </location>
</feature>
<dbReference type="CDD" id="cd01948">
    <property type="entry name" value="EAL"/>
    <property type="match status" value="1"/>
</dbReference>
<dbReference type="SMART" id="SM00052">
    <property type="entry name" value="EAL"/>
    <property type="match status" value="1"/>
</dbReference>
<dbReference type="Proteomes" id="UP000281975">
    <property type="component" value="Unassembled WGS sequence"/>
</dbReference>
<name>A0A420WZ47_9GAMM</name>
<keyword evidence="6" id="KW-1185">Reference proteome</keyword>
<dbReference type="PANTHER" id="PTHR44757:SF2">
    <property type="entry name" value="BIOFILM ARCHITECTURE MAINTENANCE PROTEIN MBAA"/>
    <property type="match status" value="1"/>
</dbReference>
<accession>A0A420WZ47</accession>
<evidence type="ECO:0000313" key="6">
    <source>
        <dbReference type="Proteomes" id="UP000281975"/>
    </source>
</evidence>
<sequence length="646" mass="73510">MADREGRWAMGTAIALAMALACGLTLLEWAQQNPAWQHALSVTILALLLLTIGYIARGWRRLDTELCARVGPEKLALAQRRHGESEQRFRALLESLPKVAVQGYDRERRVIYWNEASTQLYGYDAEEVQGELLEDLIIPEQMREGVITAHRNWIEHGTAIPAGELELVSKEGASVAVFSHHVMLGEHTADPLMFCVDVDLSDQKQARRELDFVTHFDPLTRLPNRRTFEAELEGFMFECQRRRAHLAVLFIDLDRFADVNVARGFAQGNQLLLQVADRLRQCQQESALLSRFDADEFVMAFAYLSSERDVLSLIDRILEVFAEPFVLAGSELHVTARLGVSLYPDNGGEAAELVHNAELAKNRAKHSDHSRYWFFNRQIHDTLVRQHDLLERLQRAIERGELCVHYQPQVAAASGRIENLEALVRWFPEGRSEPVPPSEFIPLAERFNLIHRLGDWIVQEVCCQQAHWKAEGLGGYRIDINFSGRQIAVPGVFDQLQACMQEYQLSHRDIGIELTENVLVQADDSVLEALHRLYHRGMKIAIDDFGTGYSTLSYLKLFPVTSLKIDRSFITDAPASPRDRAILSGMVFIAHRLGLEVVAEGVETISQLELIRDLNCDLVQGHYHFRPMPSHEVQRLMRDQPLINMF</sequence>
<dbReference type="InterPro" id="IPR029787">
    <property type="entry name" value="Nucleotide_cyclase"/>
</dbReference>
<dbReference type="PROSITE" id="PS50883">
    <property type="entry name" value="EAL"/>
    <property type="match status" value="1"/>
</dbReference>
<dbReference type="PANTHER" id="PTHR44757">
    <property type="entry name" value="DIGUANYLATE CYCLASE DGCP"/>
    <property type="match status" value="1"/>
</dbReference>
<evidence type="ECO:0000259" key="3">
    <source>
        <dbReference type="PROSITE" id="PS50883"/>
    </source>
</evidence>
<dbReference type="Pfam" id="PF00563">
    <property type="entry name" value="EAL"/>
    <property type="match status" value="1"/>
</dbReference>
<feature type="domain" description="GGDEF" evidence="4">
    <location>
        <begin position="244"/>
        <end position="377"/>
    </location>
</feature>
<dbReference type="PROSITE" id="PS50887">
    <property type="entry name" value="GGDEF"/>
    <property type="match status" value="1"/>
</dbReference>
<dbReference type="InterPro" id="IPR043128">
    <property type="entry name" value="Rev_trsase/Diguanyl_cyclase"/>
</dbReference>
<keyword evidence="1" id="KW-1133">Transmembrane helix</keyword>
<dbReference type="InterPro" id="IPR052155">
    <property type="entry name" value="Biofilm_reg_signaling"/>
</dbReference>
<dbReference type="SMART" id="SM00091">
    <property type="entry name" value="PAS"/>
    <property type="match status" value="1"/>
</dbReference>
<proteinExistence type="predicted"/>
<dbReference type="PROSITE" id="PS51257">
    <property type="entry name" value="PROKAR_LIPOPROTEIN"/>
    <property type="match status" value="1"/>
</dbReference>
<dbReference type="SUPFAM" id="SSF55073">
    <property type="entry name" value="Nucleotide cyclase"/>
    <property type="match status" value="1"/>
</dbReference>
<dbReference type="RefSeq" id="WP_245977627.1">
    <property type="nucleotide sequence ID" value="NZ_RBIN01000002.1"/>
</dbReference>
<dbReference type="SUPFAM" id="SSF55785">
    <property type="entry name" value="PYP-like sensor domain (PAS domain)"/>
    <property type="match status" value="1"/>
</dbReference>
<dbReference type="Gene3D" id="3.30.70.270">
    <property type="match status" value="1"/>
</dbReference>
<reference evidence="5 6" key="1">
    <citation type="submission" date="2018-10" db="EMBL/GenBank/DDBJ databases">
        <title>Genomic Encyclopedia of Type Strains, Phase IV (KMG-IV): sequencing the most valuable type-strain genomes for metagenomic binning, comparative biology and taxonomic classification.</title>
        <authorList>
            <person name="Goeker M."/>
        </authorList>
    </citation>
    <scope>NUCLEOTIDE SEQUENCE [LARGE SCALE GENOMIC DNA]</scope>
    <source>
        <strain evidence="5 6">DSM 23229</strain>
    </source>
</reference>
<evidence type="ECO:0000256" key="1">
    <source>
        <dbReference type="SAM" id="Phobius"/>
    </source>
</evidence>
<comment type="caution">
    <text evidence="5">The sequence shown here is derived from an EMBL/GenBank/DDBJ whole genome shotgun (WGS) entry which is preliminary data.</text>
</comment>
<dbReference type="InterPro" id="IPR035919">
    <property type="entry name" value="EAL_sf"/>
</dbReference>
<dbReference type="SUPFAM" id="SSF141868">
    <property type="entry name" value="EAL domain-like"/>
    <property type="match status" value="1"/>
</dbReference>
<evidence type="ECO:0000259" key="4">
    <source>
        <dbReference type="PROSITE" id="PS50887"/>
    </source>
</evidence>
<dbReference type="AlphaFoldDB" id="A0A420WZ47"/>
<feature type="domain" description="EAL" evidence="3">
    <location>
        <begin position="386"/>
        <end position="641"/>
    </location>
</feature>
<gene>
    <name evidence="5" type="ORF">C7446_0543</name>
</gene>
<dbReference type="Pfam" id="PF08447">
    <property type="entry name" value="PAS_3"/>
    <property type="match status" value="1"/>
</dbReference>
<dbReference type="Gene3D" id="3.20.20.450">
    <property type="entry name" value="EAL domain"/>
    <property type="match status" value="1"/>
</dbReference>
<dbReference type="CDD" id="cd00130">
    <property type="entry name" value="PAS"/>
    <property type="match status" value="1"/>
</dbReference>
<dbReference type="Pfam" id="PF00990">
    <property type="entry name" value="GGDEF"/>
    <property type="match status" value="1"/>
</dbReference>
<keyword evidence="1" id="KW-0812">Transmembrane</keyword>
<dbReference type="NCBIfam" id="TIGR00229">
    <property type="entry name" value="sensory_box"/>
    <property type="match status" value="1"/>
</dbReference>
<keyword evidence="1" id="KW-0472">Membrane</keyword>
<evidence type="ECO:0000259" key="2">
    <source>
        <dbReference type="PROSITE" id="PS50112"/>
    </source>
</evidence>
<organism evidence="5 6">
    <name type="scientific">Kushneria sinocarnis</name>
    <dbReference type="NCBI Taxonomy" id="595502"/>
    <lineage>
        <taxon>Bacteria</taxon>
        <taxon>Pseudomonadati</taxon>
        <taxon>Pseudomonadota</taxon>
        <taxon>Gammaproteobacteria</taxon>
        <taxon>Oceanospirillales</taxon>
        <taxon>Halomonadaceae</taxon>
        <taxon>Kushneria</taxon>
    </lineage>
</organism>
<dbReference type="InterPro" id="IPR000160">
    <property type="entry name" value="GGDEF_dom"/>
</dbReference>
<dbReference type="CDD" id="cd01949">
    <property type="entry name" value="GGDEF"/>
    <property type="match status" value="1"/>
</dbReference>